<dbReference type="InterPro" id="IPR032675">
    <property type="entry name" value="LRR_dom_sf"/>
</dbReference>
<feature type="region of interest" description="Disordered" evidence="1">
    <location>
        <begin position="1"/>
        <end position="21"/>
    </location>
</feature>
<protein>
    <recommendedName>
        <fullName evidence="4">F-box domain-containing protein</fullName>
    </recommendedName>
</protein>
<dbReference type="EMBL" id="JAYKXP010000030">
    <property type="protein sequence ID" value="KAK7043005.1"/>
    <property type="molecule type" value="Genomic_DNA"/>
</dbReference>
<dbReference type="Gene3D" id="3.80.10.10">
    <property type="entry name" value="Ribonuclease Inhibitor"/>
    <property type="match status" value="1"/>
</dbReference>
<dbReference type="Proteomes" id="UP001383192">
    <property type="component" value="Unassembled WGS sequence"/>
</dbReference>
<proteinExistence type="predicted"/>
<accession>A0AAW0CXN4</accession>
<evidence type="ECO:0008006" key="4">
    <source>
        <dbReference type="Google" id="ProtNLM"/>
    </source>
</evidence>
<evidence type="ECO:0000313" key="2">
    <source>
        <dbReference type="EMBL" id="KAK7043005.1"/>
    </source>
</evidence>
<feature type="compositionally biased region" description="Basic and acidic residues" evidence="1">
    <location>
        <begin position="1"/>
        <end position="11"/>
    </location>
</feature>
<sequence>MVPSDEEHNGSNRELGYGRSSSPIARLPPEILQGIFEMCCQTNGLHWKDWNTPALVLSLVSVLWRDIALSTSSLWSSLTIDLASCSGRRYHALSCITQLFLDRSKKALLTLHLSLGIRQEPEREELSILDALVQASCRWYDVTLRIQHQSQIGHPVFRPIQGNLPQLQRLAFLEHSWAHNPGFTTDLFSDCPSLSTLVIKPRSVITPAFSIPWQQIKTLRLLRAWPTYALPFVLLCPNIDYLELKEVGMDDGVADEVSLDYSGARIYCRAKALSLYPNIADEVDCIFRHATFPNLSHLQITYGDKFNWDDWNTQFISRCLVNSSCTILSLSFTSVPVRDEDMVQLLRLMPELRTLELEEPPKCNWILTESFLAELHVDHDHLTPTPFLPKLADLKLVVNVNGFDQMAFSKAVASRCLKDVGVDCIQTVEVRFMGDDDGVAGEICTYNLRFLKDTAVRVFVSSLSSPTHRPHC</sequence>
<gene>
    <name evidence="2" type="ORF">VNI00_008743</name>
</gene>
<comment type="caution">
    <text evidence="2">The sequence shown here is derived from an EMBL/GenBank/DDBJ whole genome shotgun (WGS) entry which is preliminary data.</text>
</comment>
<keyword evidence="3" id="KW-1185">Reference proteome</keyword>
<dbReference type="AlphaFoldDB" id="A0AAW0CXN4"/>
<reference evidence="2 3" key="1">
    <citation type="submission" date="2024-01" db="EMBL/GenBank/DDBJ databases">
        <title>A draft genome for a cacao thread blight-causing isolate of Paramarasmius palmivorus.</title>
        <authorList>
            <person name="Baruah I.K."/>
            <person name="Bukari Y."/>
            <person name="Amoako-Attah I."/>
            <person name="Meinhardt L.W."/>
            <person name="Bailey B.A."/>
            <person name="Cohen S.P."/>
        </authorList>
    </citation>
    <scope>NUCLEOTIDE SEQUENCE [LARGE SCALE GENOMIC DNA]</scope>
    <source>
        <strain evidence="2 3">GH-12</strain>
    </source>
</reference>
<name>A0AAW0CXN4_9AGAR</name>
<dbReference type="SUPFAM" id="SSF52047">
    <property type="entry name" value="RNI-like"/>
    <property type="match status" value="1"/>
</dbReference>
<evidence type="ECO:0000256" key="1">
    <source>
        <dbReference type="SAM" id="MobiDB-lite"/>
    </source>
</evidence>
<organism evidence="2 3">
    <name type="scientific">Paramarasmius palmivorus</name>
    <dbReference type="NCBI Taxonomy" id="297713"/>
    <lineage>
        <taxon>Eukaryota</taxon>
        <taxon>Fungi</taxon>
        <taxon>Dikarya</taxon>
        <taxon>Basidiomycota</taxon>
        <taxon>Agaricomycotina</taxon>
        <taxon>Agaricomycetes</taxon>
        <taxon>Agaricomycetidae</taxon>
        <taxon>Agaricales</taxon>
        <taxon>Marasmiineae</taxon>
        <taxon>Marasmiaceae</taxon>
        <taxon>Paramarasmius</taxon>
    </lineage>
</organism>
<evidence type="ECO:0000313" key="3">
    <source>
        <dbReference type="Proteomes" id="UP001383192"/>
    </source>
</evidence>